<dbReference type="InterPro" id="IPR036188">
    <property type="entry name" value="FAD/NAD-bd_sf"/>
</dbReference>
<dbReference type="Gene3D" id="3.50.50.60">
    <property type="entry name" value="FAD/NAD(P)-binding domain"/>
    <property type="match status" value="1"/>
</dbReference>
<dbReference type="SUPFAM" id="SSF51905">
    <property type="entry name" value="FAD/NAD(P)-binding domain"/>
    <property type="match status" value="1"/>
</dbReference>
<reference evidence="6" key="1">
    <citation type="submission" date="2022-01" db="EMBL/GenBank/DDBJ databases">
        <authorList>
            <person name="Braso-Vives M."/>
        </authorList>
    </citation>
    <scope>NUCLEOTIDE SEQUENCE</scope>
</reference>
<name>A0A8K0AB15_BRALA</name>
<feature type="transmembrane region" description="Helical" evidence="4">
    <location>
        <begin position="54"/>
        <end position="73"/>
    </location>
</feature>
<dbReference type="GO" id="GO:0005739">
    <property type="term" value="C:mitochondrion"/>
    <property type="evidence" value="ECO:0007669"/>
    <property type="project" value="GOC"/>
</dbReference>
<evidence type="ECO:0000313" key="6">
    <source>
        <dbReference type="EMBL" id="CAH1272252.1"/>
    </source>
</evidence>
<comment type="function">
    <text evidence="3">Required for the assembly of the mitochondrial membrane respiratory chain NADH dehydrogenase (Complex I). Involved in mid-late stages of complex I assembly.</text>
</comment>
<accession>A0A8K0AB15</accession>
<keyword evidence="4" id="KW-1133">Transmembrane helix</keyword>
<evidence type="ECO:0000313" key="7">
    <source>
        <dbReference type="Proteomes" id="UP000838412"/>
    </source>
</evidence>
<proteinExistence type="predicted"/>
<dbReference type="PANTHER" id="PTHR13847:SF287">
    <property type="entry name" value="FAD-DEPENDENT OXIDOREDUCTASE DOMAIN-CONTAINING PROTEIN 1"/>
    <property type="match status" value="1"/>
</dbReference>
<dbReference type="EMBL" id="OV696693">
    <property type="protein sequence ID" value="CAH1272252.1"/>
    <property type="molecule type" value="Genomic_DNA"/>
</dbReference>
<gene>
    <name evidence="6" type="primary">FOXRED1</name>
    <name evidence="6" type="ORF">BLAG_LOCUS23949</name>
</gene>
<dbReference type="FunFam" id="3.30.9.10:FF:000026">
    <property type="entry name" value="FAD-dependent oxidoreductase domain-containing protein 1"/>
    <property type="match status" value="1"/>
</dbReference>
<evidence type="ECO:0000259" key="5">
    <source>
        <dbReference type="Pfam" id="PF01266"/>
    </source>
</evidence>
<keyword evidence="4" id="KW-0812">Transmembrane</keyword>
<dbReference type="Proteomes" id="UP000838412">
    <property type="component" value="Chromosome 8"/>
</dbReference>
<keyword evidence="4" id="KW-0472">Membrane</keyword>
<dbReference type="OrthoDB" id="424974at2759"/>
<keyword evidence="7" id="KW-1185">Reference proteome</keyword>
<organism evidence="6 7">
    <name type="scientific">Branchiostoma lanceolatum</name>
    <name type="common">Common lancelet</name>
    <name type="synonym">Amphioxus lanceolatum</name>
    <dbReference type="NCBI Taxonomy" id="7740"/>
    <lineage>
        <taxon>Eukaryota</taxon>
        <taxon>Metazoa</taxon>
        <taxon>Chordata</taxon>
        <taxon>Cephalochordata</taxon>
        <taxon>Leptocardii</taxon>
        <taxon>Amphioxiformes</taxon>
        <taxon>Branchiostomatidae</taxon>
        <taxon>Branchiostoma</taxon>
    </lineage>
</organism>
<protein>
    <recommendedName>
        <fullName evidence="2">FAD-dependent oxidoreductase domain-containing protein 1</fullName>
    </recommendedName>
</protein>
<dbReference type="GO" id="GO:0016491">
    <property type="term" value="F:oxidoreductase activity"/>
    <property type="evidence" value="ECO:0007669"/>
    <property type="project" value="UniProtKB-KW"/>
</dbReference>
<dbReference type="GO" id="GO:0032981">
    <property type="term" value="P:mitochondrial respiratory chain complex I assembly"/>
    <property type="evidence" value="ECO:0007669"/>
    <property type="project" value="TreeGrafter"/>
</dbReference>
<dbReference type="Gene3D" id="3.30.9.10">
    <property type="entry name" value="D-Amino Acid Oxidase, subunit A, domain 2"/>
    <property type="match status" value="1"/>
</dbReference>
<evidence type="ECO:0000256" key="3">
    <source>
        <dbReference type="ARBA" id="ARBA00046185"/>
    </source>
</evidence>
<evidence type="ECO:0000256" key="2">
    <source>
        <dbReference type="ARBA" id="ARBA00039785"/>
    </source>
</evidence>
<dbReference type="InterPro" id="IPR006076">
    <property type="entry name" value="FAD-dep_OxRdtase"/>
</dbReference>
<dbReference type="PANTHER" id="PTHR13847">
    <property type="entry name" value="SARCOSINE DEHYDROGENASE-RELATED"/>
    <property type="match status" value="1"/>
</dbReference>
<sequence length="480" mass="54343">MNAIRTFRRTFVGGYMKIFDEGWGKAKQRMKTAIKPGPGFDVGWNNPNMPLNNYDIVIIGGGVMGWSTAYWLMHKVPRKARGKIGLNVLVVEKDPSYTRASTVLSVGSIRQQFTLPENINMSMFSSHFIRNIREYLSVYEDDPPDVQFNPQGYLFLATAEGAEQLKQAHDTQVALGAKVRLFTKRQIEVKFPWLNTDGIELGNYGMENEGWFDPWLLLMALKKKAISLGVNHCHGEVTDLVVEAKPGVVEGRLCKRITHVKVKMPNSIQYQNVKAGHIINTAGPWAQDIAKMIGIGQEDPMGLDWELQAPLPVEPRKRFVYVFHCPQGPGLDCPMVVDPSGMYFRREGLAGNYLCGKSPEEHEEPDAKHLEVDYDFFNETIWPKLANRVQAFEEIKLRMAWAGYYDYNTVDQNAIIGTHPIYDNLYLANGFSGHGIQQAPAVGRAVAELLLDGEFKTLDLTRFGFERFLRNEPIREKNIV</sequence>
<keyword evidence="1" id="KW-0560">Oxidoreductase</keyword>
<evidence type="ECO:0000256" key="4">
    <source>
        <dbReference type="SAM" id="Phobius"/>
    </source>
</evidence>
<dbReference type="AlphaFoldDB" id="A0A8K0AB15"/>
<dbReference type="Pfam" id="PF01266">
    <property type="entry name" value="DAO"/>
    <property type="match status" value="1"/>
</dbReference>
<feature type="domain" description="FAD dependent oxidoreductase" evidence="5">
    <location>
        <begin position="55"/>
        <end position="449"/>
    </location>
</feature>
<evidence type="ECO:0000256" key="1">
    <source>
        <dbReference type="ARBA" id="ARBA00023002"/>
    </source>
</evidence>